<dbReference type="EMBL" id="BMFO01000001">
    <property type="protein sequence ID" value="GGF84883.1"/>
    <property type="molecule type" value="Genomic_DNA"/>
</dbReference>
<comment type="function">
    <text evidence="1">Catalyzes the cleavage of 5-oxoproline to form L-glutamate coupled to the hydrolysis of ATP to ADP and inorganic phosphate.</text>
</comment>
<evidence type="ECO:0000313" key="3">
    <source>
        <dbReference type="Proteomes" id="UP000632858"/>
    </source>
</evidence>
<comment type="catalytic activity">
    <reaction evidence="1">
        <text>5-oxo-L-proline + ATP + 2 H2O = L-glutamate + ADP + phosphate + H(+)</text>
        <dbReference type="Rhea" id="RHEA:10348"/>
        <dbReference type="ChEBI" id="CHEBI:15377"/>
        <dbReference type="ChEBI" id="CHEBI:15378"/>
        <dbReference type="ChEBI" id="CHEBI:29985"/>
        <dbReference type="ChEBI" id="CHEBI:30616"/>
        <dbReference type="ChEBI" id="CHEBI:43474"/>
        <dbReference type="ChEBI" id="CHEBI:58402"/>
        <dbReference type="ChEBI" id="CHEBI:456216"/>
        <dbReference type="EC" id="3.5.2.9"/>
    </reaction>
</comment>
<keyword evidence="3" id="KW-1185">Reference proteome</keyword>
<comment type="subunit">
    <text evidence="1">Forms a complex composed of PxpA, PxpB and PxpC.</text>
</comment>
<dbReference type="GO" id="GO:0017168">
    <property type="term" value="F:5-oxoprolinase (ATP-hydrolyzing) activity"/>
    <property type="evidence" value="ECO:0007669"/>
    <property type="project" value="UniProtKB-UniRule"/>
</dbReference>
<dbReference type="SUPFAM" id="SSF88713">
    <property type="entry name" value="Glycoside hydrolase/deacetylase"/>
    <property type="match status" value="1"/>
</dbReference>
<keyword evidence="1" id="KW-0067">ATP-binding</keyword>
<dbReference type="NCBIfam" id="NF003816">
    <property type="entry name" value="PRK05406.1-5"/>
    <property type="match status" value="1"/>
</dbReference>
<dbReference type="AlphaFoldDB" id="A0A917CD73"/>
<dbReference type="InterPro" id="IPR005501">
    <property type="entry name" value="LamB/YcsF/PxpA-like"/>
</dbReference>
<keyword evidence="1" id="KW-0547">Nucleotide-binding</keyword>
<gene>
    <name evidence="1" type="primary">pxpA</name>
    <name evidence="2" type="ORF">GCM10010960_03650</name>
</gene>
<evidence type="ECO:0000313" key="2">
    <source>
        <dbReference type="EMBL" id="GGF84883.1"/>
    </source>
</evidence>
<dbReference type="GO" id="GO:0005524">
    <property type="term" value="F:ATP binding"/>
    <property type="evidence" value="ECO:0007669"/>
    <property type="project" value="UniProtKB-UniRule"/>
</dbReference>
<sequence>MVAGLKRRIDLNADVGEMDAADDAALMPYLSSANIACGFHAGSPLRMRETVALCKAHGVAVGAHPSYWDRAHFGRRELDIPADEIRELVRYQIGALQAVAAAQGVRVGHVKPHGALYNRSARDAVVADAIADAVASVDAGLMLVGLAGSESLAAGRRAGLRVAAEGFADRRYTAQARLVPRSSPDACIESTDEAVAQVLGMLSDGRVRASSGEDVALSVDTVCLHGDGPSALAFARALRSRLEGEGVEISAERP</sequence>
<dbReference type="PANTHER" id="PTHR30292">
    <property type="entry name" value="UNCHARACTERIZED PROTEIN YBGL-RELATED"/>
    <property type="match status" value="1"/>
</dbReference>
<dbReference type="NCBIfam" id="NF003814">
    <property type="entry name" value="PRK05406.1-3"/>
    <property type="match status" value="1"/>
</dbReference>
<dbReference type="GO" id="GO:0005975">
    <property type="term" value="P:carbohydrate metabolic process"/>
    <property type="evidence" value="ECO:0007669"/>
    <property type="project" value="InterPro"/>
</dbReference>
<dbReference type="EC" id="3.5.2.9" evidence="1"/>
<dbReference type="PANTHER" id="PTHR30292:SF0">
    <property type="entry name" value="5-OXOPROLINASE SUBUNIT A"/>
    <property type="match status" value="1"/>
</dbReference>
<dbReference type="InterPro" id="IPR011330">
    <property type="entry name" value="Glyco_hydro/deAcase_b/a-brl"/>
</dbReference>
<reference evidence="2" key="2">
    <citation type="submission" date="2020-09" db="EMBL/GenBank/DDBJ databases">
        <authorList>
            <person name="Sun Q."/>
            <person name="Zhou Y."/>
        </authorList>
    </citation>
    <scope>NUCLEOTIDE SEQUENCE</scope>
    <source>
        <strain evidence="2">CGMCC 1.12726</strain>
    </source>
</reference>
<accession>A0A917CD73</accession>
<keyword evidence="1" id="KW-0378">Hydrolase</keyword>
<reference evidence="2" key="1">
    <citation type="journal article" date="2014" name="Int. J. Syst. Evol. Microbiol.">
        <title>Complete genome sequence of Corynebacterium casei LMG S-19264T (=DSM 44701T), isolated from a smear-ripened cheese.</title>
        <authorList>
            <consortium name="US DOE Joint Genome Institute (JGI-PGF)"/>
            <person name="Walter F."/>
            <person name="Albersmeier A."/>
            <person name="Kalinowski J."/>
            <person name="Ruckert C."/>
        </authorList>
    </citation>
    <scope>NUCLEOTIDE SEQUENCE</scope>
    <source>
        <strain evidence="2">CGMCC 1.12726</strain>
    </source>
</reference>
<dbReference type="Pfam" id="PF03746">
    <property type="entry name" value="LamB_YcsF"/>
    <property type="match status" value="1"/>
</dbReference>
<dbReference type="HAMAP" id="MF_00691">
    <property type="entry name" value="PxpA"/>
    <property type="match status" value="1"/>
</dbReference>
<comment type="similarity">
    <text evidence="1">Belongs to the LamB/PxpA family.</text>
</comment>
<organism evidence="2 3">
    <name type="scientific">Arenimonas maotaiensis</name>
    <dbReference type="NCBI Taxonomy" id="1446479"/>
    <lineage>
        <taxon>Bacteria</taxon>
        <taxon>Pseudomonadati</taxon>
        <taxon>Pseudomonadota</taxon>
        <taxon>Gammaproteobacteria</taxon>
        <taxon>Lysobacterales</taxon>
        <taxon>Lysobacteraceae</taxon>
        <taxon>Arenimonas</taxon>
    </lineage>
</organism>
<dbReference type="Gene3D" id="3.20.20.370">
    <property type="entry name" value="Glycoside hydrolase/deacetylase"/>
    <property type="match status" value="1"/>
</dbReference>
<dbReference type="Proteomes" id="UP000632858">
    <property type="component" value="Unassembled WGS sequence"/>
</dbReference>
<dbReference type="CDD" id="cd10787">
    <property type="entry name" value="LamB_YcsF_like"/>
    <property type="match status" value="1"/>
</dbReference>
<proteinExistence type="inferred from homology"/>
<name>A0A917CD73_9GAMM</name>
<comment type="caution">
    <text evidence="2">The sequence shown here is derived from an EMBL/GenBank/DDBJ whole genome shotgun (WGS) entry which is preliminary data.</text>
</comment>
<protein>
    <recommendedName>
        <fullName evidence="1">5-oxoprolinase subunit A</fullName>
        <shortName evidence="1">5-OPase subunit A</shortName>
        <ecNumber evidence="1">3.5.2.9</ecNumber>
    </recommendedName>
    <alternativeName>
        <fullName evidence="1">5-oxoprolinase (ATP-hydrolyzing) subunit A</fullName>
    </alternativeName>
</protein>
<evidence type="ECO:0000256" key="1">
    <source>
        <dbReference type="HAMAP-Rule" id="MF_00691"/>
    </source>
</evidence>